<evidence type="ECO:0000259" key="8">
    <source>
        <dbReference type="PROSITE" id="PS50928"/>
    </source>
</evidence>
<dbReference type="EMBL" id="WNZZ01000001">
    <property type="protein sequence ID" value="MUG21139.1"/>
    <property type="molecule type" value="Genomic_DNA"/>
</dbReference>
<feature type="transmembrane region" description="Helical" evidence="7">
    <location>
        <begin position="70"/>
        <end position="94"/>
    </location>
</feature>
<dbReference type="PROSITE" id="PS51257">
    <property type="entry name" value="PROKAR_LIPOPROTEIN"/>
    <property type="match status" value="1"/>
</dbReference>
<dbReference type="CDD" id="cd06261">
    <property type="entry name" value="TM_PBP2"/>
    <property type="match status" value="1"/>
</dbReference>
<name>A0A090Y882_PAEMA</name>
<evidence type="ECO:0000313" key="12">
    <source>
        <dbReference type="Proteomes" id="UP000442469"/>
    </source>
</evidence>
<evidence type="ECO:0000256" key="1">
    <source>
        <dbReference type="ARBA" id="ARBA00004651"/>
    </source>
</evidence>
<evidence type="ECO:0000313" key="9">
    <source>
        <dbReference type="EMBL" id="KFM94659.1"/>
    </source>
</evidence>
<dbReference type="Proteomes" id="UP000029278">
    <property type="component" value="Unassembled WGS sequence"/>
</dbReference>
<evidence type="ECO:0000313" key="11">
    <source>
        <dbReference type="Proteomes" id="UP000029278"/>
    </source>
</evidence>
<feature type="transmembrane region" description="Helical" evidence="7">
    <location>
        <begin position="135"/>
        <end position="160"/>
    </location>
</feature>
<dbReference type="GO" id="GO:0055085">
    <property type="term" value="P:transmembrane transport"/>
    <property type="evidence" value="ECO:0007669"/>
    <property type="project" value="InterPro"/>
</dbReference>
<evidence type="ECO:0000256" key="2">
    <source>
        <dbReference type="ARBA" id="ARBA00022448"/>
    </source>
</evidence>
<accession>A0A090Y882</accession>
<comment type="subcellular location">
    <subcellularLocation>
        <location evidence="1 7">Cell membrane</location>
        <topology evidence="1 7">Multi-pass membrane protein</topology>
    </subcellularLocation>
</comment>
<dbReference type="SUPFAM" id="SSF161098">
    <property type="entry name" value="MetI-like"/>
    <property type="match status" value="1"/>
</dbReference>
<keyword evidence="6 7" id="KW-0472">Membrane</keyword>
<organism evidence="9 11">
    <name type="scientific">Paenibacillus macerans</name>
    <name type="common">Bacillus macerans</name>
    <dbReference type="NCBI Taxonomy" id="44252"/>
    <lineage>
        <taxon>Bacteria</taxon>
        <taxon>Bacillati</taxon>
        <taxon>Bacillota</taxon>
        <taxon>Bacilli</taxon>
        <taxon>Bacillales</taxon>
        <taxon>Paenibacillaceae</taxon>
        <taxon>Paenibacillus</taxon>
    </lineage>
</organism>
<reference evidence="9 11" key="1">
    <citation type="submission" date="2014-04" db="EMBL/GenBank/DDBJ databases">
        <authorList>
            <person name="Bishop-Lilly K.A."/>
            <person name="Broomall S.M."/>
            <person name="Chain P.S."/>
            <person name="Chertkov O."/>
            <person name="Coyne S.R."/>
            <person name="Daligault H.E."/>
            <person name="Davenport K.W."/>
            <person name="Erkkila T."/>
            <person name="Frey K.G."/>
            <person name="Gibbons H.S."/>
            <person name="Gu W."/>
            <person name="Jaissle J."/>
            <person name="Johnson S.L."/>
            <person name="Koroleva G.I."/>
            <person name="Ladner J.T."/>
            <person name="Lo C.-C."/>
            <person name="Minogue T.D."/>
            <person name="Munk C."/>
            <person name="Palacios G.F."/>
            <person name="Redden C.L."/>
            <person name="Rosenzweig C.N."/>
            <person name="Scholz M.B."/>
            <person name="Teshima H."/>
            <person name="Xu Y."/>
        </authorList>
    </citation>
    <scope>NUCLEOTIDE SEQUENCE [LARGE SCALE GENOMIC DNA]</scope>
    <source>
        <strain evidence="9 11">8244</strain>
    </source>
</reference>
<reference evidence="10 12" key="2">
    <citation type="submission" date="2019-11" db="EMBL/GenBank/DDBJ databases">
        <title>Draft genome sequences of five Paenibacillus species of dairy origin.</title>
        <authorList>
            <person name="Olajide A.M."/>
            <person name="Chen S."/>
            <person name="Lapointe G."/>
        </authorList>
    </citation>
    <scope>NUCLEOTIDE SEQUENCE [LARGE SCALE GENOMIC DNA]</scope>
    <source>
        <strain evidence="10 12">3CT49</strain>
    </source>
</reference>
<dbReference type="RefSeq" id="WP_036618764.1">
    <property type="nucleotide sequence ID" value="NZ_BGML01000004.1"/>
</dbReference>
<keyword evidence="3" id="KW-1003">Cell membrane</keyword>
<evidence type="ECO:0000256" key="7">
    <source>
        <dbReference type="RuleBase" id="RU363032"/>
    </source>
</evidence>
<dbReference type="Pfam" id="PF00528">
    <property type="entry name" value="BPD_transp_1"/>
    <property type="match status" value="1"/>
</dbReference>
<dbReference type="GO" id="GO:0005886">
    <property type="term" value="C:plasma membrane"/>
    <property type="evidence" value="ECO:0007669"/>
    <property type="project" value="UniProtKB-SubCell"/>
</dbReference>
<sequence>MPYKRKYWDGVLIAVLAIAACIMLLPYAWMVLSSLKSNMEIVSGTGGLFPRQPSLEGYRTVFRDAPFVTWLFNSLATSVIITVMTLFTSSLAGYIFAKHRFKGKRLLFILILATMMIPFQVIMIPTYLITAELGLVNHLMAIVLPNLVSSYGVFLAKQFIEEIPQELLEAARMDGAGEFRLMLRIVSPLILPMLSALGIFTFMNSWNNYLWPLIVLNDESKMTVPLALVYFNGTHMVNYNVVMSAAVLITLPVIIVFLIFQKQFIKGLTMTGMK</sequence>
<evidence type="ECO:0000256" key="5">
    <source>
        <dbReference type="ARBA" id="ARBA00022989"/>
    </source>
</evidence>
<feature type="domain" description="ABC transmembrane type-1" evidence="8">
    <location>
        <begin position="71"/>
        <end position="260"/>
    </location>
</feature>
<protein>
    <submittedName>
        <fullName evidence="10">ABC transporter permease subunit</fullName>
    </submittedName>
    <submittedName>
        <fullName evidence="9">Binding--dependent transport system inner membrane component family protein</fullName>
    </submittedName>
</protein>
<evidence type="ECO:0000256" key="3">
    <source>
        <dbReference type="ARBA" id="ARBA00022475"/>
    </source>
</evidence>
<feature type="transmembrane region" description="Helical" evidence="7">
    <location>
        <begin position="241"/>
        <end position="260"/>
    </location>
</feature>
<evidence type="ECO:0000256" key="4">
    <source>
        <dbReference type="ARBA" id="ARBA00022692"/>
    </source>
</evidence>
<keyword evidence="5 7" id="KW-1133">Transmembrane helix</keyword>
<keyword evidence="4 7" id="KW-0812">Transmembrane</keyword>
<dbReference type="HOGENOM" id="CLU_016047_1_1_9"/>
<dbReference type="PROSITE" id="PS50928">
    <property type="entry name" value="ABC_TM1"/>
    <property type="match status" value="1"/>
</dbReference>
<dbReference type="InterPro" id="IPR000515">
    <property type="entry name" value="MetI-like"/>
</dbReference>
<dbReference type="PANTHER" id="PTHR43744:SF12">
    <property type="entry name" value="ABC TRANSPORTER PERMEASE PROTEIN MG189-RELATED"/>
    <property type="match status" value="1"/>
</dbReference>
<dbReference type="PANTHER" id="PTHR43744">
    <property type="entry name" value="ABC TRANSPORTER PERMEASE PROTEIN MG189-RELATED-RELATED"/>
    <property type="match status" value="1"/>
</dbReference>
<feature type="transmembrane region" description="Helical" evidence="7">
    <location>
        <begin position="106"/>
        <end position="129"/>
    </location>
</feature>
<proteinExistence type="inferred from homology"/>
<feature type="transmembrane region" description="Helical" evidence="7">
    <location>
        <begin position="181"/>
        <end position="203"/>
    </location>
</feature>
<dbReference type="OrthoDB" id="9771544at2"/>
<keyword evidence="11" id="KW-1185">Reference proteome</keyword>
<dbReference type="STRING" id="44252.DJ90_1394"/>
<evidence type="ECO:0000256" key="6">
    <source>
        <dbReference type="ARBA" id="ARBA00023136"/>
    </source>
</evidence>
<dbReference type="InterPro" id="IPR035906">
    <property type="entry name" value="MetI-like_sf"/>
</dbReference>
<gene>
    <name evidence="9" type="ORF">DJ90_1394</name>
    <name evidence="10" type="ORF">GNQ08_01655</name>
</gene>
<comment type="similarity">
    <text evidence="7">Belongs to the binding-protein-dependent transport system permease family.</text>
</comment>
<evidence type="ECO:0000313" key="10">
    <source>
        <dbReference type="EMBL" id="MUG21139.1"/>
    </source>
</evidence>
<dbReference type="Proteomes" id="UP000442469">
    <property type="component" value="Unassembled WGS sequence"/>
</dbReference>
<dbReference type="Gene3D" id="1.10.3720.10">
    <property type="entry name" value="MetI-like"/>
    <property type="match status" value="1"/>
</dbReference>
<dbReference type="AlphaFoldDB" id="A0A090Y882"/>
<dbReference type="PATRIC" id="fig|44252.3.peg.5675"/>
<dbReference type="GeneID" id="77010766"/>
<dbReference type="EMBL" id="JMQA01000047">
    <property type="protein sequence ID" value="KFM94659.1"/>
    <property type="molecule type" value="Genomic_DNA"/>
</dbReference>
<feature type="transmembrane region" description="Helical" evidence="7">
    <location>
        <begin position="7"/>
        <end position="29"/>
    </location>
</feature>
<comment type="caution">
    <text evidence="9">The sequence shown here is derived from an EMBL/GenBank/DDBJ whole genome shotgun (WGS) entry which is preliminary data.</text>
</comment>
<keyword evidence="2 7" id="KW-0813">Transport</keyword>